<dbReference type="GO" id="GO:0022857">
    <property type="term" value="F:transmembrane transporter activity"/>
    <property type="evidence" value="ECO:0007669"/>
    <property type="project" value="InterPro"/>
</dbReference>
<feature type="transmembrane region" description="Helical" evidence="6">
    <location>
        <begin position="47"/>
        <end position="73"/>
    </location>
</feature>
<feature type="compositionally biased region" description="Polar residues" evidence="5">
    <location>
        <begin position="15"/>
        <end position="28"/>
    </location>
</feature>
<feature type="transmembrane region" description="Helical" evidence="6">
    <location>
        <begin position="378"/>
        <end position="397"/>
    </location>
</feature>
<feature type="transmembrane region" description="Helical" evidence="6">
    <location>
        <begin position="487"/>
        <end position="508"/>
    </location>
</feature>
<evidence type="ECO:0000256" key="5">
    <source>
        <dbReference type="SAM" id="MobiDB-lite"/>
    </source>
</evidence>
<name>A0A0D1XA87_9PEZI</name>
<evidence type="ECO:0000313" key="9">
    <source>
        <dbReference type="Proteomes" id="UP000053259"/>
    </source>
</evidence>
<keyword evidence="2 6" id="KW-0812">Transmembrane</keyword>
<dbReference type="Proteomes" id="UP000053259">
    <property type="component" value="Unassembled WGS sequence"/>
</dbReference>
<dbReference type="VEuPathDB" id="FungiDB:PV09_09182"/>
<dbReference type="OrthoDB" id="2985014at2759"/>
<feature type="region of interest" description="Disordered" evidence="5">
    <location>
        <begin position="12"/>
        <end position="31"/>
    </location>
</feature>
<dbReference type="SUPFAM" id="SSF103473">
    <property type="entry name" value="MFS general substrate transporter"/>
    <property type="match status" value="1"/>
</dbReference>
<feature type="transmembrane region" description="Helical" evidence="6">
    <location>
        <begin position="350"/>
        <end position="371"/>
    </location>
</feature>
<dbReference type="PROSITE" id="PS50850">
    <property type="entry name" value="MFS"/>
    <property type="match status" value="1"/>
</dbReference>
<dbReference type="RefSeq" id="XP_016208945.1">
    <property type="nucleotide sequence ID" value="XM_016363187.1"/>
</dbReference>
<dbReference type="HOGENOM" id="CLU_000960_27_3_1"/>
<dbReference type="InterPro" id="IPR020846">
    <property type="entry name" value="MFS_dom"/>
</dbReference>
<keyword evidence="9" id="KW-1185">Reference proteome</keyword>
<dbReference type="AlphaFoldDB" id="A0A0D1XA87"/>
<gene>
    <name evidence="8" type="ORF">PV09_09182</name>
</gene>
<dbReference type="Pfam" id="PF07690">
    <property type="entry name" value="MFS_1"/>
    <property type="match status" value="1"/>
</dbReference>
<dbReference type="PANTHER" id="PTHR42718">
    <property type="entry name" value="MAJOR FACILITATOR SUPERFAMILY MULTIDRUG TRANSPORTER MFSC"/>
    <property type="match status" value="1"/>
</dbReference>
<evidence type="ECO:0000256" key="3">
    <source>
        <dbReference type="ARBA" id="ARBA00022989"/>
    </source>
</evidence>
<feature type="transmembrane region" description="Helical" evidence="6">
    <location>
        <begin position="315"/>
        <end position="338"/>
    </location>
</feature>
<feature type="domain" description="Major facilitator superfamily (MFS) profile" evidence="7">
    <location>
        <begin position="49"/>
        <end position="511"/>
    </location>
</feature>
<feature type="transmembrane region" description="Helical" evidence="6">
    <location>
        <begin position="85"/>
        <end position="103"/>
    </location>
</feature>
<feature type="transmembrane region" description="Helical" evidence="6">
    <location>
        <begin position="207"/>
        <end position="225"/>
    </location>
</feature>
<keyword evidence="3 6" id="KW-1133">Transmembrane helix</keyword>
<evidence type="ECO:0000313" key="8">
    <source>
        <dbReference type="EMBL" id="KIV99075.1"/>
    </source>
</evidence>
<dbReference type="GO" id="GO:0016020">
    <property type="term" value="C:membrane"/>
    <property type="evidence" value="ECO:0007669"/>
    <property type="project" value="UniProtKB-SubCell"/>
</dbReference>
<reference evidence="8 9" key="1">
    <citation type="submission" date="2015-01" db="EMBL/GenBank/DDBJ databases">
        <title>The Genome Sequence of Ochroconis gallopava CBS43764.</title>
        <authorList>
            <consortium name="The Broad Institute Genomics Platform"/>
            <person name="Cuomo C."/>
            <person name="de Hoog S."/>
            <person name="Gorbushina A."/>
            <person name="Stielow B."/>
            <person name="Teixiera M."/>
            <person name="Abouelleil A."/>
            <person name="Chapman S.B."/>
            <person name="Priest M."/>
            <person name="Young S.K."/>
            <person name="Wortman J."/>
            <person name="Nusbaum C."/>
            <person name="Birren B."/>
        </authorList>
    </citation>
    <scope>NUCLEOTIDE SEQUENCE [LARGE SCALE GENOMIC DNA]</scope>
    <source>
        <strain evidence="8 9">CBS 43764</strain>
    </source>
</reference>
<feature type="transmembrane region" description="Helical" evidence="6">
    <location>
        <begin position="245"/>
        <end position="264"/>
    </location>
</feature>
<feature type="transmembrane region" description="Helical" evidence="6">
    <location>
        <begin position="276"/>
        <end position="294"/>
    </location>
</feature>
<dbReference type="EMBL" id="KN847585">
    <property type="protein sequence ID" value="KIV99075.1"/>
    <property type="molecule type" value="Genomic_DNA"/>
</dbReference>
<dbReference type="STRING" id="253628.A0A0D1XA87"/>
<proteinExistence type="predicted"/>
<dbReference type="InterPro" id="IPR036259">
    <property type="entry name" value="MFS_trans_sf"/>
</dbReference>
<accession>A0A0D1XA87</accession>
<comment type="subcellular location">
    <subcellularLocation>
        <location evidence="1">Membrane</location>
        <topology evidence="1">Multi-pass membrane protein</topology>
    </subcellularLocation>
</comment>
<dbReference type="PANTHER" id="PTHR42718:SF23">
    <property type="entry name" value="MAJOR FACILITATOR SUPERFAMILY (MFS) PROFILE DOMAIN-CONTAINING PROTEIN"/>
    <property type="match status" value="1"/>
</dbReference>
<feature type="transmembrane region" description="Helical" evidence="6">
    <location>
        <begin position="115"/>
        <end position="133"/>
    </location>
</feature>
<sequence>MGESIDAKLERDVVNQRSPDSSPRTASVGSGRLGARPACFDSTIQEVLFVITCTMAIALSSMTAGVVSVITSFVGRDLNMTNAEITWISAASSLAAGSFLLFFGKLADLFGRRSMFVVSLFTFSILALGAGFARKPVQLDVLCGFIGLMSAGAVPSAQGMLSTAYDQPSRRKNAAFACFSSGNPLGFVFGMLSGGIASQIFSWRASFWFLALVYCLFTVIAAFTIPRDTVPRQPFNTHTLGRFDLLGVLLTIVGTGTFSAALSLGSQVANGWKTGYVIALLVVGVICMVSFVIWELYCPTPLLDMHIFRDRNFSLLLAILLLGFMSFSSSAFWLSLYIQRVYRTSSIMTAVYLLPMAIAGLMVNVVAGAVMHRISNKLLMGIAASAFTLAYLLFALNATRYPFWAMLFLGQVFSVVGVDLQFNVVNMYVMSSLPKDQQSVAGGFFQMTTRLVNTIGLGVTTALFSSVERNPPKSGLHAGDPAAPYSATFWFATAACGLSLLLVPWLTIRTQGHSEKKENEEMNAVAAYNVTLNREKDTDAHI</sequence>
<protein>
    <recommendedName>
        <fullName evidence="7">Major facilitator superfamily (MFS) profile domain-containing protein</fullName>
    </recommendedName>
</protein>
<feature type="transmembrane region" description="Helical" evidence="6">
    <location>
        <begin position="173"/>
        <end position="201"/>
    </location>
</feature>
<evidence type="ECO:0000256" key="4">
    <source>
        <dbReference type="ARBA" id="ARBA00023136"/>
    </source>
</evidence>
<feature type="transmembrane region" description="Helical" evidence="6">
    <location>
        <begin position="403"/>
        <end position="429"/>
    </location>
</feature>
<dbReference type="InterPro" id="IPR011701">
    <property type="entry name" value="MFS"/>
</dbReference>
<evidence type="ECO:0000256" key="6">
    <source>
        <dbReference type="SAM" id="Phobius"/>
    </source>
</evidence>
<dbReference type="GeneID" id="27317155"/>
<keyword evidence="4 6" id="KW-0472">Membrane</keyword>
<dbReference type="Gene3D" id="1.20.1720.10">
    <property type="entry name" value="Multidrug resistance protein D"/>
    <property type="match status" value="1"/>
</dbReference>
<evidence type="ECO:0000259" key="7">
    <source>
        <dbReference type="PROSITE" id="PS50850"/>
    </source>
</evidence>
<dbReference type="InParanoid" id="A0A0D1XA87"/>
<evidence type="ECO:0000256" key="2">
    <source>
        <dbReference type="ARBA" id="ARBA00022692"/>
    </source>
</evidence>
<organism evidence="8 9">
    <name type="scientific">Verruconis gallopava</name>
    <dbReference type="NCBI Taxonomy" id="253628"/>
    <lineage>
        <taxon>Eukaryota</taxon>
        <taxon>Fungi</taxon>
        <taxon>Dikarya</taxon>
        <taxon>Ascomycota</taxon>
        <taxon>Pezizomycotina</taxon>
        <taxon>Dothideomycetes</taxon>
        <taxon>Pleosporomycetidae</taxon>
        <taxon>Venturiales</taxon>
        <taxon>Sympoventuriaceae</taxon>
        <taxon>Verruconis</taxon>
    </lineage>
</organism>
<dbReference type="Gene3D" id="1.20.1250.20">
    <property type="entry name" value="MFS general substrate transporter like domains"/>
    <property type="match status" value="1"/>
</dbReference>
<evidence type="ECO:0000256" key="1">
    <source>
        <dbReference type="ARBA" id="ARBA00004141"/>
    </source>
</evidence>